<dbReference type="Pfam" id="PF04029">
    <property type="entry name" value="2-ph_phosp"/>
    <property type="match status" value="1"/>
</dbReference>
<comment type="catalytic activity">
    <reaction evidence="7 8">
        <text>(2R)-O-phospho-3-sulfolactate + H2O = (2R)-3-sulfolactate + phosphate</text>
        <dbReference type="Rhea" id="RHEA:23416"/>
        <dbReference type="ChEBI" id="CHEBI:15377"/>
        <dbReference type="ChEBI" id="CHEBI:15597"/>
        <dbReference type="ChEBI" id="CHEBI:43474"/>
        <dbReference type="ChEBI" id="CHEBI:58738"/>
        <dbReference type="EC" id="3.1.3.71"/>
    </reaction>
</comment>
<dbReference type="EC" id="3.1.3.71" evidence="3 8"/>
<keyword evidence="6 8" id="KW-0460">Magnesium</keyword>
<dbReference type="FunFam" id="3.90.1560.10:FF:000001">
    <property type="entry name" value="Probable 2-phosphosulfolactate phosphatase"/>
    <property type="match status" value="1"/>
</dbReference>
<evidence type="ECO:0000256" key="6">
    <source>
        <dbReference type="ARBA" id="ARBA00022842"/>
    </source>
</evidence>
<gene>
    <name evidence="8" type="primary">comB</name>
    <name evidence="9" type="ORF">A2024_07415</name>
</gene>
<evidence type="ECO:0000256" key="3">
    <source>
        <dbReference type="ARBA" id="ARBA00012953"/>
    </source>
</evidence>
<evidence type="ECO:0000256" key="2">
    <source>
        <dbReference type="ARBA" id="ARBA00009997"/>
    </source>
</evidence>
<dbReference type="HAMAP" id="MF_00490">
    <property type="entry name" value="ComB"/>
    <property type="match status" value="1"/>
</dbReference>
<dbReference type="InterPro" id="IPR005238">
    <property type="entry name" value="ComB-like"/>
</dbReference>
<comment type="caution">
    <text evidence="9">The sequence shown here is derived from an EMBL/GenBank/DDBJ whole genome shotgun (WGS) entry which is preliminary data.</text>
</comment>
<evidence type="ECO:0000313" key="10">
    <source>
        <dbReference type="Proteomes" id="UP000177230"/>
    </source>
</evidence>
<evidence type="ECO:0000256" key="4">
    <source>
        <dbReference type="ARBA" id="ARBA00021948"/>
    </source>
</evidence>
<name>A0A1F5RI68_9BACT</name>
<comment type="similarity">
    <text evidence="2 8">Belongs to the ComB family.</text>
</comment>
<dbReference type="PANTHER" id="PTHR37311">
    <property type="entry name" value="2-PHOSPHOSULFOLACTATE PHOSPHATASE-RELATED"/>
    <property type="match status" value="1"/>
</dbReference>
<organism evidence="9 10">
    <name type="scientific">Candidatus Edwardsbacteria bacterium GWF2_54_11</name>
    <dbReference type="NCBI Taxonomy" id="1817851"/>
    <lineage>
        <taxon>Bacteria</taxon>
        <taxon>Candidatus Edwardsiibacteriota</taxon>
    </lineage>
</organism>
<evidence type="ECO:0000256" key="7">
    <source>
        <dbReference type="ARBA" id="ARBA00033711"/>
    </source>
</evidence>
<reference evidence="9 10" key="1">
    <citation type="journal article" date="2016" name="Nat. Commun.">
        <title>Thousands of microbial genomes shed light on interconnected biogeochemical processes in an aquifer system.</title>
        <authorList>
            <person name="Anantharaman K."/>
            <person name="Brown C.T."/>
            <person name="Hug L.A."/>
            <person name="Sharon I."/>
            <person name="Castelle C.J."/>
            <person name="Probst A.J."/>
            <person name="Thomas B.C."/>
            <person name="Singh A."/>
            <person name="Wilkins M.J."/>
            <person name="Karaoz U."/>
            <person name="Brodie E.L."/>
            <person name="Williams K.H."/>
            <person name="Hubbard S.S."/>
            <person name="Banfield J.F."/>
        </authorList>
    </citation>
    <scope>NUCLEOTIDE SEQUENCE [LARGE SCALE GENOMIC DNA]</scope>
</reference>
<evidence type="ECO:0000256" key="8">
    <source>
        <dbReference type="HAMAP-Rule" id="MF_00490"/>
    </source>
</evidence>
<dbReference type="Proteomes" id="UP000177230">
    <property type="component" value="Unassembled WGS sequence"/>
</dbReference>
<evidence type="ECO:0000313" key="9">
    <source>
        <dbReference type="EMBL" id="OGF14165.1"/>
    </source>
</evidence>
<dbReference type="GO" id="GO:0050545">
    <property type="term" value="F:sulfopyruvate decarboxylase activity"/>
    <property type="evidence" value="ECO:0007669"/>
    <property type="project" value="TreeGrafter"/>
</dbReference>
<dbReference type="GO" id="GO:0050532">
    <property type="term" value="F:2-phosphosulfolactate phosphatase activity"/>
    <property type="evidence" value="ECO:0007669"/>
    <property type="project" value="UniProtKB-UniRule"/>
</dbReference>
<protein>
    <recommendedName>
        <fullName evidence="4 8">Probable 2-phosphosulfolactate phosphatase</fullName>
        <ecNumber evidence="3 8">3.1.3.71</ecNumber>
    </recommendedName>
</protein>
<dbReference type="AlphaFoldDB" id="A0A1F5RI68"/>
<dbReference type="GO" id="GO:0000287">
    <property type="term" value="F:magnesium ion binding"/>
    <property type="evidence" value="ECO:0007669"/>
    <property type="project" value="UniProtKB-UniRule"/>
</dbReference>
<proteinExistence type="inferred from homology"/>
<dbReference type="SUPFAM" id="SSF142823">
    <property type="entry name" value="ComB-like"/>
    <property type="match status" value="1"/>
</dbReference>
<dbReference type="EMBL" id="MFFM01000007">
    <property type="protein sequence ID" value="OGF14165.1"/>
    <property type="molecule type" value="Genomic_DNA"/>
</dbReference>
<evidence type="ECO:0000256" key="5">
    <source>
        <dbReference type="ARBA" id="ARBA00022801"/>
    </source>
</evidence>
<sequence>MQIDVILTPSELNDINLSGRSATVIDVLRATTTMVTALDAGCRDIIPCPSVEEATRLAETLGRENVILCGERDGNKINGFDLGNSPLEFTEPVVKNKTLLMSTTNGTSVISRAKPATVLSIAGFLNAGAVAGFLTSGGSDILLICSGKLGRFSLEDMLCAGLLAGLVWEANPAAILTDGARMAVSLYKKEGKSLLKAFKQSQHGEYLVSLGYLEDLKYASQLDISRTVPVFKDGRIMKS</sequence>
<dbReference type="PANTHER" id="PTHR37311:SF1">
    <property type="entry name" value="2-PHOSPHOSULFOLACTATE PHOSPHATASE-RELATED"/>
    <property type="match status" value="1"/>
</dbReference>
<dbReference type="Gene3D" id="3.90.1560.10">
    <property type="entry name" value="ComB-like"/>
    <property type="match status" value="1"/>
</dbReference>
<comment type="cofactor">
    <cofactor evidence="1 8">
        <name>Mg(2+)</name>
        <dbReference type="ChEBI" id="CHEBI:18420"/>
    </cofactor>
</comment>
<accession>A0A1F5RI68</accession>
<evidence type="ECO:0000256" key="1">
    <source>
        <dbReference type="ARBA" id="ARBA00001946"/>
    </source>
</evidence>
<keyword evidence="5 8" id="KW-0378">Hydrolase</keyword>
<dbReference type="InterPro" id="IPR036702">
    <property type="entry name" value="ComB-like_sf"/>
</dbReference>